<keyword evidence="2" id="KW-0238">DNA-binding</keyword>
<dbReference type="Proteomes" id="UP000029736">
    <property type="component" value="Unassembled WGS sequence"/>
</dbReference>
<accession>A0A098S9M5</accession>
<keyword evidence="4" id="KW-1133">Transmembrane helix</keyword>
<keyword evidence="1" id="KW-0805">Transcription regulation</keyword>
<dbReference type="PANTHER" id="PTHR43280">
    <property type="entry name" value="ARAC-FAMILY TRANSCRIPTIONAL REGULATOR"/>
    <property type="match status" value="1"/>
</dbReference>
<evidence type="ECO:0000313" key="7">
    <source>
        <dbReference type="Proteomes" id="UP000029736"/>
    </source>
</evidence>
<evidence type="ECO:0000256" key="1">
    <source>
        <dbReference type="ARBA" id="ARBA00023015"/>
    </source>
</evidence>
<comment type="caution">
    <text evidence="6">The sequence shown here is derived from an EMBL/GenBank/DDBJ whole genome shotgun (WGS) entry which is preliminary data.</text>
</comment>
<evidence type="ECO:0000256" key="3">
    <source>
        <dbReference type="ARBA" id="ARBA00023163"/>
    </source>
</evidence>
<dbReference type="STRING" id="1524460.IX84_08980"/>
<sequence>MIAPCGQFVEEGLVILLALGYLRAAFRMLQDIPEAFWKGPVYRWLRRFTISLAFLFLISSGYEILDWILYGFFEYNLFNTPWLAFPLKLSYAGISLLSGYHAYLYQHQSLILPEAPKPPAEEPELSARIDAILKENKPYLDPELSLEAFAKLLGVHRNTVSKVLSSRGESFRGLVNRYRVEEFIRLMQEGQHEHLTLLAIAFESGFNSKASFNRAFKSHTGSSPTAFFQN</sequence>
<keyword evidence="3" id="KW-0804">Transcription</keyword>
<dbReference type="SUPFAM" id="SSF46689">
    <property type="entry name" value="Homeodomain-like"/>
    <property type="match status" value="1"/>
</dbReference>
<proteinExistence type="predicted"/>
<dbReference type="AlphaFoldDB" id="A0A098S9M5"/>
<protein>
    <recommendedName>
        <fullName evidence="5">HTH araC/xylS-type domain-containing protein</fullName>
    </recommendedName>
</protein>
<keyword evidence="4" id="KW-0472">Membrane</keyword>
<dbReference type="PROSITE" id="PS01124">
    <property type="entry name" value="HTH_ARAC_FAMILY_2"/>
    <property type="match status" value="1"/>
</dbReference>
<keyword evidence="7" id="KW-1185">Reference proteome</keyword>
<reference evidence="6 7" key="1">
    <citation type="journal article" date="2014" name="Int. J. Syst. Evol. Microbiol.">
        <title>Phaeodactylibacter xiamenensis gen. nov., sp. nov., a member of the family Saprospiraceae isolated from the marine alga Phaeodactylum tricornutum.</title>
        <authorList>
            <person name="Chen Z.Jr."/>
            <person name="Lei X."/>
            <person name="Lai Q."/>
            <person name="Li Y."/>
            <person name="Zhang B."/>
            <person name="Zhang J."/>
            <person name="Zhang H."/>
            <person name="Yang L."/>
            <person name="Zheng W."/>
            <person name="Tian Y."/>
            <person name="Yu Z."/>
            <person name="Xu H.Jr."/>
            <person name="Zheng T."/>
        </authorList>
    </citation>
    <scope>NUCLEOTIDE SEQUENCE [LARGE SCALE GENOMIC DNA]</scope>
    <source>
        <strain evidence="6 7">KD52</strain>
    </source>
</reference>
<evidence type="ECO:0000259" key="5">
    <source>
        <dbReference type="PROSITE" id="PS01124"/>
    </source>
</evidence>
<evidence type="ECO:0000256" key="2">
    <source>
        <dbReference type="ARBA" id="ARBA00023125"/>
    </source>
</evidence>
<dbReference type="EMBL" id="JPOS01000019">
    <property type="protein sequence ID" value="KGE88328.1"/>
    <property type="molecule type" value="Genomic_DNA"/>
</dbReference>
<dbReference type="GO" id="GO:0003700">
    <property type="term" value="F:DNA-binding transcription factor activity"/>
    <property type="evidence" value="ECO:0007669"/>
    <property type="project" value="InterPro"/>
</dbReference>
<name>A0A098S9M5_9BACT</name>
<gene>
    <name evidence="6" type="ORF">IX84_08980</name>
</gene>
<dbReference type="InterPro" id="IPR009057">
    <property type="entry name" value="Homeodomain-like_sf"/>
</dbReference>
<evidence type="ECO:0000256" key="4">
    <source>
        <dbReference type="SAM" id="Phobius"/>
    </source>
</evidence>
<feature type="domain" description="HTH araC/xylS-type" evidence="5">
    <location>
        <begin position="127"/>
        <end position="230"/>
    </location>
</feature>
<dbReference type="PANTHER" id="PTHR43280:SF29">
    <property type="entry name" value="ARAC-FAMILY TRANSCRIPTIONAL REGULATOR"/>
    <property type="match status" value="1"/>
</dbReference>
<keyword evidence="4" id="KW-0812">Transmembrane</keyword>
<dbReference type="SMART" id="SM00342">
    <property type="entry name" value="HTH_ARAC"/>
    <property type="match status" value="1"/>
</dbReference>
<dbReference type="InterPro" id="IPR018060">
    <property type="entry name" value="HTH_AraC"/>
</dbReference>
<dbReference type="Gene3D" id="1.10.10.60">
    <property type="entry name" value="Homeodomain-like"/>
    <property type="match status" value="1"/>
</dbReference>
<feature type="transmembrane region" description="Helical" evidence="4">
    <location>
        <begin position="50"/>
        <end position="70"/>
    </location>
</feature>
<dbReference type="GO" id="GO:0043565">
    <property type="term" value="F:sequence-specific DNA binding"/>
    <property type="evidence" value="ECO:0007669"/>
    <property type="project" value="InterPro"/>
</dbReference>
<dbReference type="Pfam" id="PF12833">
    <property type="entry name" value="HTH_18"/>
    <property type="match status" value="1"/>
</dbReference>
<organism evidence="6 7">
    <name type="scientific">Phaeodactylibacter xiamenensis</name>
    <dbReference type="NCBI Taxonomy" id="1524460"/>
    <lineage>
        <taxon>Bacteria</taxon>
        <taxon>Pseudomonadati</taxon>
        <taxon>Bacteroidota</taxon>
        <taxon>Saprospiria</taxon>
        <taxon>Saprospirales</taxon>
        <taxon>Haliscomenobacteraceae</taxon>
        <taxon>Phaeodactylibacter</taxon>
    </lineage>
</organism>
<evidence type="ECO:0000313" key="6">
    <source>
        <dbReference type="EMBL" id="KGE88328.1"/>
    </source>
</evidence>